<gene>
    <name evidence="2" type="ORF">N787_14140</name>
</gene>
<name>A0A091ASG4_9GAMM</name>
<feature type="signal peptide" evidence="1">
    <location>
        <begin position="1"/>
        <end position="18"/>
    </location>
</feature>
<comment type="caution">
    <text evidence="2">The sequence shown here is derived from an EMBL/GenBank/DDBJ whole genome shotgun (WGS) entry which is preliminary data.</text>
</comment>
<evidence type="ECO:0000313" key="2">
    <source>
        <dbReference type="EMBL" id="KFN42306.1"/>
    </source>
</evidence>
<dbReference type="RefSeq" id="WP_034214307.1">
    <property type="nucleotide sequence ID" value="NZ_AVCK01000047.1"/>
</dbReference>
<proteinExistence type="predicted"/>
<keyword evidence="1" id="KW-0732">Signal</keyword>
<protein>
    <submittedName>
        <fullName evidence="2">Uncharacterized protein</fullName>
    </submittedName>
</protein>
<dbReference type="STRING" id="1384056.N787_14140"/>
<reference evidence="2 3" key="1">
    <citation type="submission" date="2013-09" db="EMBL/GenBank/DDBJ databases">
        <title>Genome sequencing of Arenimonas metalli.</title>
        <authorList>
            <person name="Chen F."/>
            <person name="Wang G."/>
        </authorList>
    </citation>
    <scope>NUCLEOTIDE SEQUENCE [LARGE SCALE GENOMIC DNA]</scope>
    <source>
        <strain evidence="2 3">CF5-1</strain>
    </source>
</reference>
<keyword evidence="3" id="KW-1185">Reference proteome</keyword>
<dbReference type="AlphaFoldDB" id="A0A091ASG4"/>
<sequence>MTRTALFAALLAPAVALAAPPPEADSFRSPPLADSLAAGQQTIAREAKPAKAGAIAPTALTIEEVGDPDTFGKPLKWLGLVSINLLLTDNCSPVAGEPALENCIQLAPAPATTPINATDLASITLPGRSAETLLCHWQTPIVSYSLANYTGAPAQYAFRLSPTYRFESEVLDDPALINPATGLPFGGSLSTTLTSVNRFGTLQPDDYEVQYESGTRMCIGGVLSQRSLVQQWGLTEAQARRFFRRPITIVMGLSGNARLVESASINFGTRFVGD</sequence>
<organism evidence="2 3">
    <name type="scientific">Arenimonas metalli CF5-1</name>
    <dbReference type="NCBI Taxonomy" id="1384056"/>
    <lineage>
        <taxon>Bacteria</taxon>
        <taxon>Pseudomonadati</taxon>
        <taxon>Pseudomonadota</taxon>
        <taxon>Gammaproteobacteria</taxon>
        <taxon>Lysobacterales</taxon>
        <taxon>Lysobacteraceae</taxon>
        <taxon>Arenimonas</taxon>
    </lineage>
</organism>
<evidence type="ECO:0000256" key="1">
    <source>
        <dbReference type="SAM" id="SignalP"/>
    </source>
</evidence>
<accession>A0A091ASG4</accession>
<dbReference type="Proteomes" id="UP000029393">
    <property type="component" value="Unassembled WGS sequence"/>
</dbReference>
<evidence type="ECO:0000313" key="3">
    <source>
        <dbReference type="Proteomes" id="UP000029393"/>
    </source>
</evidence>
<dbReference type="OrthoDB" id="6022559at2"/>
<dbReference type="PATRIC" id="fig|1384056.3.peg.2250"/>
<dbReference type="eggNOG" id="ENOG5032CC8">
    <property type="taxonomic scope" value="Bacteria"/>
</dbReference>
<feature type="chain" id="PRO_5001870501" evidence="1">
    <location>
        <begin position="19"/>
        <end position="274"/>
    </location>
</feature>
<dbReference type="EMBL" id="AVCK01000047">
    <property type="protein sequence ID" value="KFN42306.1"/>
    <property type="molecule type" value="Genomic_DNA"/>
</dbReference>